<feature type="domain" description="TonB-dependent receptor plug" evidence="8">
    <location>
        <begin position="105"/>
        <end position="212"/>
    </location>
</feature>
<gene>
    <name evidence="9" type="ORF">BXP70_26125</name>
</gene>
<comment type="caution">
    <text evidence="9">The sequence shown here is derived from an EMBL/GenBank/DDBJ whole genome shotgun (WGS) entry which is preliminary data.</text>
</comment>
<dbReference type="SUPFAM" id="SSF56935">
    <property type="entry name" value="Porins"/>
    <property type="match status" value="1"/>
</dbReference>
<evidence type="ECO:0000256" key="5">
    <source>
        <dbReference type="ARBA" id="ARBA00023136"/>
    </source>
</evidence>
<keyword evidence="2 7" id="KW-0813">Transport</keyword>
<keyword evidence="5 7" id="KW-0472">Membrane</keyword>
<organism evidence="9 10">
    <name type="scientific">Hymenobacter crusticola</name>
    <dbReference type="NCBI Taxonomy" id="1770526"/>
    <lineage>
        <taxon>Bacteria</taxon>
        <taxon>Pseudomonadati</taxon>
        <taxon>Bacteroidota</taxon>
        <taxon>Cytophagia</taxon>
        <taxon>Cytophagales</taxon>
        <taxon>Hymenobacteraceae</taxon>
        <taxon>Hymenobacter</taxon>
    </lineage>
</organism>
<dbReference type="Gene3D" id="2.170.130.10">
    <property type="entry name" value="TonB-dependent receptor, plug domain"/>
    <property type="match status" value="1"/>
</dbReference>
<sequence>MVEAKPSSVVPNKAIPVSGRVVQADGTPLTGVTVVVKGTTTGTATDPDGSFSLEVPEGATLTFSFVGYVSQEVTVGTKTVLTITLQEDSKALDEVVVVAYGTQQKRAVTGAVQEVQGKELADIPVAQVTQKLQGKLAGVQINQGTGRPGEGMQVRIRGQASINAQGQPLYVVDGFPIVGDISNINPDEIESISVLKDAASASLYGSRAAFGVVLVQTKRARAGQNNLSVNAFYGVQQVPQRGRPDMLNAQEFAQFQKEVYEFNNKPVPAEYQDPSQYGEGTDWYKVLLRQAPIQNYSISLNSNRDKFSTAATLGFFNQQGVILNSGYNRFSARLNADYNFTDKLKFSLNVAPTYAINNGPTTTDGVLWGGGAIMSAILTSPIAPYKNPDGSLPLTATGAGLYPNPNWYRTIQEIEAKTRTTRLLSNASLDYEILKGLSARTTINIDLGQSQFYRFSPSTAGQIFAPPPQKATAQANNSSYYSWLSENLLTYRKTLGDHAFDVLGGYTVQKFRSDALSIAKTDFPDDRVHTLNAATTTSSSSGDIQEWSLLSYLARVNYDFKGKYVLSASIRRDGSSRFGSNNKWGNFPSISAGWIVSDESFMPQVAAVSFLKLRSSYGLTGNNNIGNYPYYALLSPANYVFNNSLANGRSLNSLPNLNLGWERTKQLDFGVDIGLFKNRINFTYDYYHKDTDGLLYSVAIPNESGFNSLLTNLGEFKFWGHEFAINTQNFVHDFKWNTNLNVSFNDNRVERLGNTDAPIYGNTNTTITRVGERIGQFWGFQAQGVYRNAEDLNTSPKYATSAVGTIKMKDINGDGVITNTNDDKTVIGNPWPKFLFGITNNFSYRNIDLSIVSSGSYGNDIMNRSLESTQNLDGVFNVDRKVLNRWRSEQDPGNGIIPSVKAGTTDLARSPNTNWVSDGSYLTIKNITLGYNIPLKEGQHLRNVRVYGSIQQAFVFTSYQGANPEVSAGANPQSGSSGGDALNQGIDWTAYPVPRTFTLGINVGLQ</sequence>
<name>A0A243W662_9BACT</name>
<evidence type="ECO:0000256" key="3">
    <source>
        <dbReference type="ARBA" id="ARBA00022452"/>
    </source>
</evidence>
<evidence type="ECO:0000259" key="8">
    <source>
        <dbReference type="Pfam" id="PF07715"/>
    </source>
</evidence>
<dbReference type="InterPro" id="IPR036942">
    <property type="entry name" value="Beta-barrel_TonB_sf"/>
</dbReference>
<evidence type="ECO:0000313" key="10">
    <source>
        <dbReference type="Proteomes" id="UP000194873"/>
    </source>
</evidence>
<evidence type="ECO:0000256" key="1">
    <source>
        <dbReference type="ARBA" id="ARBA00004571"/>
    </source>
</evidence>
<keyword evidence="4 7" id="KW-0812">Transmembrane</keyword>
<evidence type="ECO:0000256" key="7">
    <source>
        <dbReference type="PROSITE-ProRule" id="PRU01360"/>
    </source>
</evidence>
<dbReference type="NCBIfam" id="TIGR04056">
    <property type="entry name" value="OMP_RagA_SusC"/>
    <property type="match status" value="1"/>
</dbReference>
<evidence type="ECO:0000256" key="6">
    <source>
        <dbReference type="ARBA" id="ARBA00023237"/>
    </source>
</evidence>
<dbReference type="FunFam" id="2.170.130.10:FF:000008">
    <property type="entry name" value="SusC/RagA family TonB-linked outer membrane protein"/>
    <property type="match status" value="1"/>
</dbReference>
<dbReference type="NCBIfam" id="TIGR04057">
    <property type="entry name" value="SusC_RagA_signa"/>
    <property type="match status" value="1"/>
</dbReference>
<proteinExistence type="inferred from homology"/>
<reference evidence="9 10" key="1">
    <citation type="submission" date="2017-01" db="EMBL/GenBank/DDBJ databases">
        <title>A new Hymenobacter.</title>
        <authorList>
            <person name="Liang Y."/>
            <person name="Feng F."/>
        </authorList>
    </citation>
    <scope>NUCLEOTIDE SEQUENCE [LARGE SCALE GENOMIC DNA]</scope>
    <source>
        <strain evidence="9">MIMBbqt21</strain>
    </source>
</reference>
<dbReference type="SUPFAM" id="SSF49464">
    <property type="entry name" value="Carboxypeptidase regulatory domain-like"/>
    <property type="match status" value="1"/>
</dbReference>
<dbReference type="FunFam" id="2.60.40.1120:FF:000003">
    <property type="entry name" value="Outer membrane protein Omp121"/>
    <property type="match status" value="1"/>
</dbReference>
<evidence type="ECO:0000313" key="9">
    <source>
        <dbReference type="EMBL" id="OUJ69807.1"/>
    </source>
</evidence>
<dbReference type="EMBL" id="MTSE01000031">
    <property type="protein sequence ID" value="OUJ69807.1"/>
    <property type="molecule type" value="Genomic_DNA"/>
</dbReference>
<keyword evidence="3 7" id="KW-1134">Transmembrane beta strand</keyword>
<dbReference type="GO" id="GO:0009279">
    <property type="term" value="C:cell outer membrane"/>
    <property type="evidence" value="ECO:0007669"/>
    <property type="project" value="UniProtKB-SubCell"/>
</dbReference>
<dbReference type="Proteomes" id="UP000194873">
    <property type="component" value="Unassembled WGS sequence"/>
</dbReference>
<comment type="similarity">
    <text evidence="7">Belongs to the TonB-dependent receptor family.</text>
</comment>
<dbReference type="InterPro" id="IPR023997">
    <property type="entry name" value="TonB-dep_OMP_SusC/RagA_CS"/>
</dbReference>
<dbReference type="InterPro" id="IPR023996">
    <property type="entry name" value="TonB-dep_OMP_SusC/RagA"/>
</dbReference>
<evidence type="ECO:0000256" key="4">
    <source>
        <dbReference type="ARBA" id="ARBA00022692"/>
    </source>
</evidence>
<dbReference type="InterPro" id="IPR037066">
    <property type="entry name" value="Plug_dom_sf"/>
</dbReference>
<dbReference type="AlphaFoldDB" id="A0A243W662"/>
<dbReference type="Pfam" id="PF07715">
    <property type="entry name" value="Plug"/>
    <property type="match status" value="1"/>
</dbReference>
<accession>A0A243W662</accession>
<keyword evidence="6 7" id="KW-0998">Cell outer membrane</keyword>
<protein>
    <submittedName>
        <fullName evidence="9">SusC/RagA family TonB-linked outer membrane protein</fullName>
    </submittedName>
</protein>
<comment type="subcellular location">
    <subcellularLocation>
        <location evidence="1 7">Cell outer membrane</location>
        <topology evidence="1 7">Multi-pass membrane protein</topology>
    </subcellularLocation>
</comment>
<dbReference type="Gene3D" id="2.60.40.1120">
    <property type="entry name" value="Carboxypeptidase-like, regulatory domain"/>
    <property type="match status" value="1"/>
</dbReference>
<dbReference type="InterPro" id="IPR012910">
    <property type="entry name" value="Plug_dom"/>
</dbReference>
<dbReference type="Gene3D" id="2.40.170.20">
    <property type="entry name" value="TonB-dependent receptor, beta-barrel domain"/>
    <property type="match status" value="1"/>
</dbReference>
<dbReference type="InterPro" id="IPR008969">
    <property type="entry name" value="CarboxyPept-like_regulatory"/>
</dbReference>
<dbReference type="PROSITE" id="PS52016">
    <property type="entry name" value="TONB_DEPENDENT_REC_3"/>
    <property type="match status" value="1"/>
</dbReference>
<dbReference type="InterPro" id="IPR039426">
    <property type="entry name" value="TonB-dep_rcpt-like"/>
</dbReference>
<dbReference type="Pfam" id="PF13715">
    <property type="entry name" value="CarbopepD_reg_2"/>
    <property type="match status" value="1"/>
</dbReference>
<evidence type="ECO:0000256" key="2">
    <source>
        <dbReference type="ARBA" id="ARBA00022448"/>
    </source>
</evidence>
<keyword evidence="10" id="KW-1185">Reference proteome</keyword>